<reference evidence="1" key="1">
    <citation type="submission" date="2016-12" db="EMBL/GenBank/DDBJ databases">
        <title>The genomes of Aspergillus section Nigri reveals drivers in fungal speciation.</title>
        <authorList>
            <consortium name="DOE Joint Genome Institute"/>
            <person name="Vesth T.C."/>
            <person name="Nybo J."/>
            <person name="Theobald S."/>
            <person name="Brandl J."/>
            <person name="Frisvad J.C."/>
            <person name="Nielsen K.F."/>
            <person name="Lyhne E.K."/>
            <person name="Kogle M.E."/>
            <person name="Kuo A."/>
            <person name="Riley R."/>
            <person name="Clum A."/>
            <person name="Nolan M."/>
            <person name="Lipzen A."/>
            <person name="Salamov A."/>
            <person name="Henrissat B."/>
            <person name="Wiebenga A."/>
            <person name="De vries R.P."/>
            <person name="Grigoriev I.V."/>
            <person name="Mortensen U.H."/>
            <person name="Andersen M.R."/>
            <person name="Baker S.E."/>
        </authorList>
    </citation>
    <scope>NUCLEOTIDE SEQUENCE</scope>
    <source>
        <strain evidence="1">IBT 28561</strain>
    </source>
</reference>
<sequence length="176" mass="19140">MHAVTVIGQSVGDDLGQRRCISAGLYTLSSRREEVSHEARSFLKPLRLLAWQPPRVLASPLTILVGDLTAMGMAGSPLGVEVSTYNRLLVWYPIMSRHCRYLSTAVPVVGSPSGLACSHGCSTTERLIISCLCSSRRSKGHSSALGRLWTSGRSRCSKKRQNQETVLMVSLGREGI</sequence>
<comment type="caution">
    <text evidence="1">The sequence shown here is derived from an EMBL/GenBank/DDBJ whole genome shotgun (WGS) entry which is preliminary data.</text>
</comment>
<dbReference type="VEuPathDB" id="FungiDB:P168DRAFT_57375"/>
<protein>
    <submittedName>
        <fullName evidence="1">Uncharacterized protein</fullName>
    </submittedName>
</protein>
<accession>A0A2I1CTN7</accession>
<gene>
    <name evidence="1" type="ORF">P168DRAFT_57375</name>
</gene>
<evidence type="ECO:0000313" key="1">
    <source>
        <dbReference type="EMBL" id="PKY00996.1"/>
    </source>
</evidence>
<organism evidence="1 2">
    <name type="scientific">Aspergillus campestris (strain IBT 28561)</name>
    <dbReference type="NCBI Taxonomy" id="1392248"/>
    <lineage>
        <taxon>Eukaryota</taxon>
        <taxon>Fungi</taxon>
        <taxon>Dikarya</taxon>
        <taxon>Ascomycota</taxon>
        <taxon>Pezizomycotina</taxon>
        <taxon>Eurotiomycetes</taxon>
        <taxon>Eurotiomycetidae</taxon>
        <taxon>Eurotiales</taxon>
        <taxon>Aspergillaceae</taxon>
        <taxon>Aspergillus</taxon>
        <taxon>Aspergillus subgen. Circumdati</taxon>
    </lineage>
</organism>
<name>A0A2I1CTN7_ASPC2</name>
<dbReference type="Proteomes" id="UP000234254">
    <property type="component" value="Unassembled WGS sequence"/>
</dbReference>
<dbReference type="EMBL" id="MSFM01000012">
    <property type="protein sequence ID" value="PKY00996.1"/>
    <property type="molecule type" value="Genomic_DNA"/>
</dbReference>
<dbReference type="GeneID" id="36549549"/>
<dbReference type="RefSeq" id="XP_024689590.1">
    <property type="nucleotide sequence ID" value="XM_024842020.1"/>
</dbReference>
<proteinExistence type="predicted"/>
<keyword evidence="2" id="KW-1185">Reference proteome</keyword>
<dbReference type="AlphaFoldDB" id="A0A2I1CTN7"/>
<evidence type="ECO:0000313" key="2">
    <source>
        <dbReference type="Proteomes" id="UP000234254"/>
    </source>
</evidence>